<keyword evidence="5 6" id="KW-0472">Membrane</keyword>
<feature type="transmembrane region" description="Helical" evidence="6">
    <location>
        <begin position="250"/>
        <end position="273"/>
    </location>
</feature>
<feature type="transmembrane region" description="Helical" evidence="6">
    <location>
        <begin position="220"/>
        <end position="238"/>
    </location>
</feature>
<evidence type="ECO:0000313" key="8">
    <source>
        <dbReference type="Proteomes" id="UP000034329"/>
    </source>
</evidence>
<dbReference type="Proteomes" id="UP000034329">
    <property type="component" value="Unassembled WGS sequence"/>
</dbReference>
<feature type="transmembrane region" description="Helical" evidence="6">
    <location>
        <begin position="21"/>
        <end position="42"/>
    </location>
</feature>
<evidence type="ECO:0000256" key="1">
    <source>
        <dbReference type="ARBA" id="ARBA00004651"/>
    </source>
</evidence>
<comment type="subcellular location">
    <subcellularLocation>
        <location evidence="1">Cell membrane</location>
        <topology evidence="1">Multi-pass membrane protein</topology>
    </subcellularLocation>
</comment>
<evidence type="ECO:0000256" key="5">
    <source>
        <dbReference type="ARBA" id="ARBA00023136"/>
    </source>
</evidence>
<dbReference type="Pfam" id="PF13440">
    <property type="entry name" value="Polysacc_synt_3"/>
    <property type="match status" value="1"/>
</dbReference>
<evidence type="ECO:0000256" key="2">
    <source>
        <dbReference type="ARBA" id="ARBA00022475"/>
    </source>
</evidence>
<organism evidence="7 8">
    <name type="scientific">Candidatus Woesebacteria bacterium GW2011_GWB1_45_5</name>
    <dbReference type="NCBI Taxonomy" id="1618581"/>
    <lineage>
        <taxon>Bacteria</taxon>
        <taxon>Candidatus Woeseibacteriota</taxon>
    </lineage>
</organism>
<feature type="transmembrane region" description="Helical" evidence="6">
    <location>
        <begin position="327"/>
        <end position="347"/>
    </location>
</feature>
<evidence type="ECO:0008006" key="9">
    <source>
        <dbReference type="Google" id="ProtNLM"/>
    </source>
</evidence>
<proteinExistence type="predicted"/>
<reference evidence="7 8" key="1">
    <citation type="journal article" date="2015" name="Nature">
        <title>rRNA introns, odd ribosomes, and small enigmatic genomes across a large radiation of phyla.</title>
        <authorList>
            <person name="Brown C.T."/>
            <person name="Hug L.A."/>
            <person name="Thomas B.C."/>
            <person name="Sharon I."/>
            <person name="Castelle C.J."/>
            <person name="Singh A."/>
            <person name="Wilkins M.J."/>
            <person name="Williams K.H."/>
            <person name="Banfield J.F."/>
        </authorList>
    </citation>
    <scope>NUCLEOTIDE SEQUENCE [LARGE SCALE GENOMIC DNA]</scope>
</reference>
<sequence length="413" mass="44803">MKEKLEGIMSTKTFRDSAVSTFGTVVNGLLGVAYYILIARFLGPGDYGVFSVAVTSVALIASIANVGIDTGILRFRGEPKFLKLGLGLKVISSFLVLGLGWFLVPPVVEAVFTKPELIFPLRLSLLGVGSALLFSFAASALQALEKFWAWTFVNVFSNFLRLLSVFFLLAVGSVTVAGGLYGYIAAPLAGFAVGIFVIPNFWKEKTDKKVLSEFLNFNKWIALFTLITAVASRADIFISTRLLSLTEVGIYSVAVSLTSIIPQIVLAIASVVAPKLSRFTTKGDVIRYLKKLQLFVLGLAVLGVPVGVVVGRVLIGAIYGPEYAGSFNPLVVLLISQAIFLISVPAHTSINYYFSRPSVFVWVALGYLLLVSGLGYQLIARFGYMGAAWTMLLGNVFNFVVPGTWVIREFRKK</sequence>
<dbReference type="PANTHER" id="PTHR30250:SF11">
    <property type="entry name" value="O-ANTIGEN TRANSPORTER-RELATED"/>
    <property type="match status" value="1"/>
</dbReference>
<dbReference type="GO" id="GO:0005886">
    <property type="term" value="C:plasma membrane"/>
    <property type="evidence" value="ECO:0007669"/>
    <property type="project" value="UniProtKB-SubCell"/>
</dbReference>
<comment type="caution">
    <text evidence="7">The sequence shown here is derived from an EMBL/GenBank/DDBJ whole genome shotgun (WGS) entry which is preliminary data.</text>
</comment>
<dbReference type="AlphaFoldDB" id="A0A0G1MQZ9"/>
<keyword evidence="2" id="KW-1003">Cell membrane</keyword>
<feature type="transmembrane region" description="Helical" evidence="6">
    <location>
        <begin position="80"/>
        <end position="103"/>
    </location>
</feature>
<accession>A0A0G1MQZ9</accession>
<name>A0A0G1MQZ9_9BACT</name>
<keyword evidence="3 6" id="KW-0812">Transmembrane</keyword>
<feature type="transmembrane region" description="Helical" evidence="6">
    <location>
        <begin position="48"/>
        <end position="68"/>
    </location>
</feature>
<keyword evidence="4 6" id="KW-1133">Transmembrane helix</keyword>
<dbReference type="InterPro" id="IPR050833">
    <property type="entry name" value="Poly_Biosynth_Transport"/>
</dbReference>
<feature type="transmembrane region" description="Helical" evidence="6">
    <location>
        <begin position="386"/>
        <end position="407"/>
    </location>
</feature>
<evidence type="ECO:0000256" key="6">
    <source>
        <dbReference type="SAM" id="Phobius"/>
    </source>
</evidence>
<evidence type="ECO:0000313" key="7">
    <source>
        <dbReference type="EMBL" id="KKU10552.1"/>
    </source>
</evidence>
<evidence type="ECO:0000256" key="3">
    <source>
        <dbReference type="ARBA" id="ARBA00022692"/>
    </source>
</evidence>
<feature type="transmembrane region" description="Helical" evidence="6">
    <location>
        <begin position="294"/>
        <end position="315"/>
    </location>
</feature>
<dbReference type="PANTHER" id="PTHR30250">
    <property type="entry name" value="PST FAMILY PREDICTED COLANIC ACID TRANSPORTER"/>
    <property type="match status" value="1"/>
</dbReference>
<feature type="transmembrane region" description="Helical" evidence="6">
    <location>
        <begin position="123"/>
        <end position="141"/>
    </location>
</feature>
<dbReference type="EMBL" id="LCLA01000009">
    <property type="protein sequence ID" value="KKU10552.1"/>
    <property type="molecule type" value="Genomic_DNA"/>
</dbReference>
<feature type="transmembrane region" description="Helical" evidence="6">
    <location>
        <begin position="359"/>
        <end position="380"/>
    </location>
</feature>
<feature type="transmembrane region" description="Helical" evidence="6">
    <location>
        <begin position="148"/>
        <end position="174"/>
    </location>
</feature>
<evidence type="ECO:0000256" key="4">
    <source>
        <dbReference type="ARBA" id="ARBA00022989"/>
    </source>
</evidence>
<feature type="transmembrane region" description="Helical" evidence="6">
    <location>
        <begin position="180"/>
        <end position="199"/>
    </location>
</feature>
<protein>
    <recommendedName>
        <fullName evidence="9">Polysaccharide biosynthesis protein</fullName>
    </recommendedName>
</protein>
<gene>
    <name evidence="7" type="ORF">UX13_C0009G0014</name>
</gene>